<dbReference type="InterPro" id="IPR028614">
    <property type="entry name" value="GDP_fucose/colitose_synth"/>
</dbReference>
<dbReference type="PANTHER" id="PTHR43238">
    <property type="entry name" value="GDP-L-FUCOSE SYNTHASE"/>
    <property type="match status" value="1"/>
</dbReference>
<dbReference type="PANTHER" id="PTHR43238:SF1">
    <property type="entry name" value="GDP-L-FUCOSE SYNTHASE"/>
    <property type="match status" value="1"/>
</dbReference>
<accession>A0A4R3XRJ7</accession>
<feature type="binding site" evidence="9">
    <location>
        <position position="228"/>
    </location>
    <ligand>
        <name>substrate</name>
    </ligand>
</feature>
<evidence type="ECO:0000256" key="8">
    <source>
        <dbReference type="ARBA" id="ARBA00051935"/>
    </source>
</evidence>
<dbReference type="EMBL" id="SMCO01000035">
    <property type="protein sequence ID" value="TCV79114.1"/>
    <property type="molecule type" value="Genomic_DNA"/>
</dbReference>
<dbReference type="GO" id="GO:0042351">
    <property type="term" value="P:'de novo' GDP-L-fucose biosynthetic process"/>
    <property type="evidence" value="ECO:0007669"/>
    <property type="project" value="UniProtKB-UniRule"/>
</dbReference>
<dbReference type="HAMAP" id="MF_00956">
    <property type="entry name" value="GDP_fucose_synth"/>
    <property type="match status" value="1"/>
</dbReference>
<feature type="binding site" evidence="9">
    <location>
        <position position="206"/>
    </location>
    <ligand>
        <name>substrate</name>
    </ligand>
</feature>
<evidence type="ECO:0000256" key="7">
    <source>
        <dbReference type="ARBA" id="ARBA00023268"/>
    </source>
</evidence>
<sequence length="331" mass="37020">MHYVAVKVLKRLIIMSEGMQSESKIYVAGHRGLVGSAIMRRLKAGGYLNIITRTHAELDLIDQIAVTDFLAQENPDYVFLAAAKVGGILANNTYPADFIYQNLMIQSNIIHAAFLSKIKKLLFLGSSCIYPKFAPQPMNEDHLLTGILEPTNEPYAIAKIAGIKMCSSYNRQYGTNFISVMPTNLYGPGDNYDLQNSHVMPAMIRKMHEAKIRGDTKVCVWGSGSPRREFLYNEDMADACVFLMENRDANEIGEFVNIGVGEDLTIRELAEKVSRVVGYHGELVFDTSKPDGTPQKLLDVKRLNKLGWRSKTILDEGIKLAYQDFIKGQCV</sequence>
<dbReference type="AlphaFoldDB" id="A0A4R3XRJ7"/>
<evidence type="ECO:0000256" key="6">
    <source>
        <dbReference type="ARBA" id="ARBA00023235"/>
    </source>
</evidence>
<feature type="active site" description="Proton donor/acceptor" evidence="9">
    <location>
        <position position="155"/>
    </location>
</feature>
<feature type="binding site" evidence="9">
    <location>
        <begin position="182"/>
        <end position="185"/>
    </location>
    <ligand>
        <name>NADP(+)</name>
        <dbReference type="ChEBI" id="CHEBI:58349"/>
    </ligand>
</feature>
<dbReference type="CDD" id="cd05239">
    <property type="entry name" value="GDP_FS_SDR_e"/>
    <property type="match status" value="1"/>
</dbReference>
<dbReference type="Proteomes" id="UP000295367">
    <property type="component" value="Unassembled WGS sequence"/>
</dbReference>
<dbReference type="Pfam" id="PF01370">
    <property type="entry name" value="Epimerase"/>
    <property type="match status" value="1"/>
</dbReference>
<evidence type="ECO:0000256" key="3">
    <source>
        <dbReference type="ARBA" id="ARBA00012371"/>
    </source>
</evidence>
<dbReference type="GO" id="GO:0050577">
    <property type="term" value="F:GDP-L-fucose synthase activity"/>
    <property type="evidence" value="ECO:0007669"/>
    <property type="project" value="UniProtKB-UniRule"/>
</dbReference>
<comment type="catalytic activity">
    <reaction evidence="8 9">
        <text>GDP-beta-L-fucose + NADP(+) = GDP-4-dehydro-alpha-D-rhamnose + NADPH + H(+)</text>
        <dbReference type="Rhea" id="RHEA:18885"/>
        <dbReference type="ChEBI" id="CHEBI:15378"/>
        <dbReference type="ChEBI" id="CHEBI:57273"/>
        <dbReference type="ChEBI" id="CHEBI:57783"/>
        <dbReference type="ChEBI" id="CHEBI:57964"/>
        <dbReference type="ChEBI" id="CHEBI:58349"/>
        <dbReference type="EC" id="1.1.1.271"/>
    </reaction>
</comment>
<dbReference type="Gene3D" id="3.90.25.10">
    <property type="entry name" value="UDP-galactose 4-epimerase, domain 1"/>
    <property type="match status" value="1"/>
</dbReference>
<evidence type="ECO:0000259" key="10">
    <source>
        <dbReference type="Pfam" id="PF01370"/>
    </source>
</evidence>
<comment type="function">
    <text evidence="9">Catalyzes the two-step NADP-dependent conversion of GDP-4-dehydro-6-deoxy-D-mannose to GDP-fucose, involving an epimerase and a reductase reaction.</text>
</comment>
<reference evidence="11 12" key="1">
    <citation type="submission" date="2019-03" db="EMBL/GenBank/DDBJ databases">
        <title>Genomic Encyclopedia of Type Strains, Phase IV (KMG-IV): sequencing the most valuable type-strain genomes for metagenomic binning, comparative biology and taxonomic classification.</title>
        <authorList>
            <person name="Goeker M."/>
        </authorList>
    </citation>
    <scope>NUCLEOTIDE SEQUENCE [LARGE SCALE GENOMIC DNA]</scope>
    <source>
        <strain evidence="11 12">DSM 100309</strain>
    </source>
</reference>
<dbReference type="Gene3D" id="3.40.50.720">
    <property type="entry name" value="NAD(P)-binding Rossmann-like Domain"/>
    <property type="match status" value="1"/>
</dbReference>
<dbReference type="GO" id="GO:0016853">
    <property type="term" value="F:isomerase activity"/>
    <property type="evidence" value="ECO:0007669"/>
    <property type="project" value="UniProtKB-KW"/>
</dbReference>
<keyword evidence="4 9" id="KW-0521">NADP</keyword>
<feature type="binding site" evidence="9">
    <location>
        <position position="198"/>
    </location>
    <ligand>
        <name>NADP(+)</name>
        <dbReference type="ChEBI" id="CHEBI:58349"/>
    </ligand>
</feature>
<evidence type="ECO:0000256" key="5">
    <source>
        <dbReference type="ARBA" id="ARBA00023002"/>
    </source>
</evidence>
<organism evidence="11 12">
    <name type="scientific">Sulfurirhabdus autotrophica</name>
    <dbReference type="NCBI Taxonomy" id="1706046"/>
    <lineage>
        <taxon>Bacteria</taxon>
        <taxon>Pseudomonadati</taxon>
        <taxon>Pseudomonadota</taxon>
        <taxon>Betaproteobacteria</taxon>
        <taxon>Nitrosomonadales</taxon>
        <taxon>Sulfuricellaceae</taxon>
        <taxon>Sulfurirhabdus</taxon>
    </lineage>
</organism>
<comment type="caution">
    <text evidence="11">The sequence shown here is derived from an EMBL/GenBank/DDBJ whole genome shotgun (WGS) entry which is preliminary data.</text>
</comment>
<feature type="site" description="Important for catalytic activity" evidence="9">
    <location>
        <position position="128"/>
    </location>
</feature>
<evidence type="ECO:0000256" key="2">
    <source>
        <dbReference type="ARBA" id="ARBA00005959"/>
    </source>
</evidence>
<name>A0A4R3XRJ7_9PROT</name>
<keyword evidence="5 9" id="KW-0560">Oxidoreductase</keyword>
<keyword evidence="7 9" id="KW-0511">Multifunctional enzyme</keyword>
<evidence type="ECO:0000256" key="9">
    <source>
        <dbReference type="HAMAP-Rule" id="MF_00956"/>
    </source>
</evidence>
<evidence type="ECO:0000313" key="11">
    <source>
        <dbReference type="EMBL" id="TCV79114.1"/>
    </source>
</evidence>
<feature type="domain" description="NAD-dependent epimerase/dehydratase" evidence="10">
    <location>
        <begin position="25"/>
        <end position="259"/>
    </location>
</feature>
<comment type="similarity">
    <text evidence="2 9">Belongs to the NAD(P)-dependent epimerase/dehydratase family. Fucose synthase subfamily.</text>
</comment>
<dbReference type="GO" id="GO:0070401">
    <property type="term" value="F:NADP+ binding"/>
    <property type="evidence" value="ECO:0007669"/>
    <property type="project" value="UniProtKB-UniRule"/>
</dbReference>
<dbReference type="SUPFAM" id="SSF51735">
    <property type="entry name" value="NAD(P)-binding Rossmann-fold domains"/>
    <property type="match status" value="1"/>
</dbReference>
<evidence type="ECO:0000313" key="12">
    <source>
        <dbReference type="Proteomes" id="UP000295367"/>
    </source>
</evidence>
<feature type="site" description="Important for catalytic activity" evidence="9">
    <location>
        <position position="126"/>
    </location>
</feature>
<evidence type="ECO:0000256" key="4">
    <source>
        <dbReference type="ARBA" id="ARBA00022857"/>
    </source>
</evidence>
<feature type="binding site" evidence="9">
    <location>
        <begin position="29"/>
        <end position="35"/>
    </location>
    <ligand>
        <name>NADP(+)</name>
        <dbReference type="ChEBI" id="CHEBI:58349"/>
    </ligand>
</feature>
<feature type="binding site" evidence="9">
    <location>
        <position position="291"/>
    </location>
    <ligand>
        <name>substrate</name>
    </ligand>
</feature>
<protein>
    <recommendedName>
        <fullName evidence="3 9">GDP-L-fucose synthase</fullName>
        <ecNumber evidence="3 9">1.1.1.271</ecNumber>
    </recommendedName>
    <alternativeName>
        <fullName evidence="9">GDP-4-keto-6-deoxy-D-mannose-3,5-epimerase-4-reductase</fullName>
    </alternativeName>
</protein>
<feature type="binding site" evidence="9">
    <location>
        <position position="159"/>
    </location>
    <ligand>
        <name>NADP(+)</name>
        <dbReference type="ChEBI" id="CHEBI:58349"/>
    </ligand>
</feature>
<dbReference type="UniPathway" id="UPA00128">
    <property type="reaction ID" value="UER00191"/>
</dbReference>
<comment type="pathway">
    <text evidence="1 9">Nucleotide-sugar biosynthesis; GDP-L-fucose biosynthesis via de novo pathway; GDP-L-fucose from GDP-alpha-D-mannose: step 2/2.</text>
</comment>
<feature type="binding site" evidence="9">
    <location>
        <begin position="124"/>
        <end position="127"/>
    </location>
    <ligand>
        <name>NADP(+)</name>
        <dbReference type="ChEBI" id="CHEBI:58349"/>
    </ligand>
</feature>
<evidence type="ECO:0000256" key="1">
    <source>
        <dbReference type="ARBA" id="ARBA00004883"/>
    </source>
</evidence>
<keyword evidence="12" id="KW-1185">Reference proteome</keyword>
<dbReference type="EC" id="1.1.1.271" evidence="3 9"/>
<dbReference type="InterPro" id="IPR001509">
    <property type="entry name" value="Epimerase_deHydtase"/>
</dbReference>
<proteinExistence type="inferred from homology"/>
<dbReference type="FunFam" id="3.40.50.720:FF:000101">
    <property type="entry name" value="GDP-L-fucose synthase"/>
    <property type="match status" value="1"/>
</dbReference>
<dbReference type="InterPro" id="IPR036291">
    <property type="entry name" value="NAD(P)-bd_dom_sf"/>
</dbReference>
<gene>
    <name evidence="9" type="primary">fcl</name>
    <name evidence="11" type="ORF">EDC63_1355</name>
</gene>
<keyword evidence="6 9" id="KW-0413">Isomerase</keyword>
<feature type="binding site" evidence="9">
    <location>
        <position position="221"/>
    </location>
    <ligand>
        <name>substrate</name>
    </ligand>
</feature>